<dbReference type="GeneID" id="8300188"/>
<organism evidence="9 10">
    <name type="scientific">Candida tropicalis (strain ATCC MYA-3404 / T1)</name>
    <name type="common">Yeast</name>
    <dbReference type="NCBI Taxonomy" id="294747"/>
    <lineage>
        <taxon>Eukaryota</taxon>
        <taxon>Fungi</taxon>
        <taxon>Dikarya</taxon>
        <taxon>Ascomycota</taxon>
        <taxon>Saccharomycotina</taxon>
        <taxon>Pichiomycetes</taxon>
        <taxon>Debaryomycetaceae</taxon>
        <taxon>Candida/Lodderomyces clade</taxon>
        <taxon>Candida</taxon>
    </lineage>
</organism>
<keyword evidence="3" id="KW-0489">Methyltransferase</keyword>
<dbReference type="GO" id="GO:0008650">
    <property type="term" value="F:rRNA (uridine-2'-O-)-methyltransferase activity"/>
    <property type="evidence" value="ECO:0007669"/>
    <property type="project" value="TreeGrafter"/>
</dbReference>
<dbReference type="PIRSF" id="PIRSF005461">
    <property type="entry name" value="23S_rRNA_mtase"/>
    <property type="match status" value="1"/>
</dbReference>
<dbReference type="STRING" id="294747.C5MIE6"/>
<comment type="similarity">
    <text evidence="1">Belongs to the class I-like SAM-binding methyltransferase superfamily. RNA methyltransferase RlmE family.</text>
</comment>
<dbReference type="Pfam" id="PF01728">
    <property type="entry name" value="FtsJ"/>
    <property type="match status" value="1"/>
</dbReference>
<keyword evidence="4" id="KW-0808">Transferase</keyword>
<dbReference type="HAMAP" id="MF_01547">
    <property type="entry name" value="RNA_methyltr_E"/>
    <property type="match status" value="1"/>
</dbReference>
<dbReference type="RefSeq" id="XP_002546361.1">
    <property type="nucleotide sequence ID" value="XM_002546315.1"/>
</dbReference>
<dbReference type="Proteomes" id="UP000002037">
    <property type="component" value="Unassembled WGS sequence"/>
</dbReference>
<dbReference type="EMBL" id="GG692404">
    <property type="protein sequence ID" value="EER30440.1"/>
    <property type="molecule type" value="Genomic_DNA"/>
</dbReference>
<name>C5MIE6_CANTT</name>
<protein>
    <recommendedName>
        <fullName evidence="6">rRNA methyltransferase 2, mitochondrial</fullName>
    </recommendedName>
</protein>
<keyword evidence="2" id="KW-0698">rRNA processing</keyword>
<evidence type="ECO:0000313" key="10">
    <source>
        <dbReference type="Proteomes" id="UP000002037"/>
    </source>
</evidence>
<dbReference type="eggNOG" id="KOG4589">
    <property type="taxonomic scope" value="Eukaryota"/>
</dbReference>
<dbReference type="Gene3D" id="3.40.50.150">
    <property type="entry name" value="Vaccinia Virus protein VP39"/>
    <property type="match status" value="1"/>
</dbReference>
<feature type="active site" description="Proton acceptor" evidence="7">
    <location>
        <position position="197"/>
    </location>
</feature>
<evidence type="ECO:0000256" key="2">
    <source>
        <dbReference type="ARBA" id="ARBA00022552"/>
    </source>
</evidence>
<dbReference type="OrthoDB" id="20105at2759"/>
<evidence type="ECO:0000256" key="7">
    <source>
        <dbReference type="PIRSR" id="PIRSR005461-1"/>
    </source>
</evidence>
<keyword evidence="5 7" id="KW-0949">S-adenosyl-L-methionine</keyword>
<dbReference type="GO" id="GO:0005739">
    <property type="term" value="C:mitochondrion"/>
    <property type="evidence" value="ECO:0007669"/>
    <property type="project" value="TreeGrafter"/>
</dbReference>
<dbReference type="KEGG" id="ctp:CTRG_05839"/>
<feature type="domain" description="Ribosomal RNA methyltransferase FtsJ" evidence="8">
    <location>
        <begin position="46"/>
        <end position="240"/>
    </location>
</feature>
<dbReference type="InterPro" id="IPR029063">
    <property type="entry name" value="SAM-dependent_MTases_sf"/>
</dbReference>
<evidence type="ECO:0000256" key="4">
    <source>
        <dbReference type="ARBA" id="ARBA00022679"/>
    </source>
</evidence>
<evidence type="ECO:0000313" key="9">
    <source>
        <dbReference type="EMBL" id="EER30440.1"/>
    </source>
</evidence>
<dbReference type="InterPro" id="IPR050082">
    <property type="entry name" value="RNA_methyltr_RlmE"/>
</dbReference>
<dbReference type="HOGENOM" id="CLU_009422_4_0_1"/>
<evidence type="ECO:0000259" key="8">
    <source>
        <dbReference type="Pfam" id="PF01728"/>
    </source>
</evidence>
<dbReference type="VEuPathDB" id="FungiDB:CTRG_05839"/>
<evidence type="ECO:0000256" key="5">
    <source>
        <dbReference type="ARBA" id="ARBA00022691"/>
    </source>
</evidence>
<gene>
    <name evidence="9" type="ORF">CTRG_05839</name>
</gene>
<keyword evidence="10" id="KW-1185">Reference proteome</keyword>
<dbReference type="InterPro" id="IPR002877">
    <property type="entry name" value="RNA_MeTrfase_FtsJ_dom"/>
</dbReference>
<accession>C5MIE6</accession>
<evidence type="ECO:0000256" key="3">
    <source>
        <dbReference type="ARBA" id="ARBA00022603"/>
    </source>
</evidence>
<dbReference type="PANTHER" id="PTHR10920:SF18">
    <property type="entry name" value="RRNA METHYLTRANSFERASE 2, MITOCHONDRIAL"/>
    <property type="match status" value="1"/>
</dbReference>
<dbReference type="SUPFAM" id="SSF53335">
    <property type="entry name" value="S-adenosyl-L-methionine-dependent methyltransferases"/>
    <property type="match status" value="1"/>
</dbReference>
<reference evidence="9 10" key="1">
    <citation type="journal article" date="2009" name="Nature">
        <title>Evolution of pathogenicity and sexual reproduction in eight Candida genomes.</title>
        <authorList>
            <person name="Butler G."/>
            <person name="Rasmussen M.D."/>
            <person name="Lin M.F."/>
            <person name="Santos M.A."/>
            <person name="Sakthikumar S."/>
            <person name="Munro C.A."/>
            <person name="Rheinbay E."/>
            <person name="Grabherr M."/>
            <person name="Forche A."/>
            <person name="Reedy J.L."/>
            <person name="Agrafioti I."/>
            <person name="Arnaud M.B."/>
            <person name="Bates S."/>
            <person name="Brown A.J."/>
            <person name="Brunke S."/>
            <person name="Costanzo M.C."/>
            <person name="Fitzpatrick D.A."/>
            <person name="de Groot P.W."/>
            <person name="Harris D."/>
            <person name="Hoyer L.L."/>
            <person name="Hube B."/>
            <person name="Klis F.M."/>
            <person name="Kodira C."/>
            <person name="Lennard N."/>
            <person name="Logue M.E."/>
            <person name="Martin R."/>
            <person name="Neiman A.M."/>
            <person name="Nikolaou E."/>
            <person name="Quail M.A."/>
            <person name="Quinn J."/>
            <person name="Santos M.C."/>
            <person name="Schmitzberger F.F."/>
            <person name="Sherlock G."/>
            <person name="Shah P."/>
            <person name="Silverstein K.A."/>
            <person name="Skrzypek M.S."/>
            <person name="Soll D."/>
            <person name="Staggs R."/>
            <person name="Stansfield I."/>
            <person name="Stumpf M.P."/>
            <person name="Sudbery P.E."/>
            <person name="Srikantha T."/>
            <person name="Zeng Q."/>
            <person name="Berman J."/>
            <person name="Berriman M."/>
            <person name="Heitman J."/>
            <person name="Gow N.A."/>
            <person name="Lorenz M.C."/>
            <person name="Birren B.W."/>
            <person name="Kellis M."/>
            <person name="Cuomo C.A."/>
        </authorList>
    </citation>
    <scope>NUCLEOTIDE SEQUENCE [LARGE SCALE GENOMIC DNA]</scope>
    <source>
        <strain evidence="10">ATCC MYA-3404 / T1</strain>
    </source>
</reference>
<proteinExistence type="inferred from homology"/>
<dbReference type="InterPro" id="IPR015507">
    <property type="entry name" value="rRNA-MeTfrase_E"/>
</dbReference>
<evidence type="ECO:0000256" key="1">
    <source>
        <dbReference type="ARBA" id="ARBA00009258"/>
    </source>
</evidence>
<sequence length="255" mass="29121">MILFKLPHHITAPIHFKRFKSDKSLKNYVNRVQGDSFVSQRKTSLYKSRAAFKLEEIDDKLHIFKNGTRNIVDLGFAPGAWTQVAVNRLESKNLPYNILGVDINPASPVRGCHYIQGDVTKKSTQTKILEFFKRCDVLDKITFEEDEYKHIDLVMSDMMVNTTGSSVNDHYGSIYLCNAALHLAFHQLKPGKDFVVKIFNGSELDSFQARLKLMFAQVHAVKPRASKDVSSELYLVGRKKYDMKEKGITIEQLFG</sequence>
<evidence type="ECO:0000256" key="6">
    <source>
        <dbReference type="ARBA" id="ARBA00041184"/>
    </source>
</evidence>
<dbReference type="PANTHER" id="PTHR10920">
    <property type="entry name" value="RIBOSOMAL RNA METHYLTRANSFERASE"/>
    <property type="match status" value="1"/>
</dbReference>
<dbReference type="AlphaFoldDB" id="C5MIE6"/>